<dbReference type="GO" id="GO:0019903">
    <property type="term" value="F:protein phosphatase binding"/>
    <property type="evidence" value="ECO:0007669"/>
    <property type="project" value="InterPro"/>
</dbReference>
<dbReference type="Pfam" id="PF04499">
    <property type="entry name" value="SAPS"/>
    <property type="match status" value="1"/>
</dbReference>
<gene>
    <name evidence="4" type="ORF">ACA1_061970</name>
</gene>
<protein>
    <submittedName>
        <fullName evidence="4">Uncharacterized protein</fullName>
    </submittedName>
</protein>
<reference evidence="4 5" key="1">
    <citation type="journal article" date="2013" name="Genome Biol.">
        <title>Genome of Acanthamoeba castellanii highlights extensive lateral gene transfer and early evolution of tyrosine kinase signaling.</title>
        <authorList>
            <person name="Clarke M."/>
            <person name="Lohan A.J."/>
            <person name="Liu B."/>
            <person name="Lagkouvardos I."/>
            <person name="Roy S."/>
            <person name="Zafar N."/>
            <person name="Bertelli C."/>
            <person name="Schilde C."/>
            <person name="Kianianmomeni A."/>
            <person name="Burglin T.R."/>
            <person name="Frech C."/>
            <person name="Turcotte B."/>
            <person name="Kopec K.O."/>
            <person name="Synnott J.M."/>
            <person name="Choo C."/>
            <person name="Paponov I."/>
            <person name="Finkler A."/>
            <person name="Soon Heng Tan C."/>
            <person name="Hutchins A.P."/>
            <person name="Weinmeier T."/>
            <person name="Rattei T."/>
            <person name="Chu J.S."/>
            <person name="Gimenez G."/>
            <person name="Irimia M."/>
            <person name="Rigden D.J."/>
            <person name="Fitzpatrick D.A."/>
            <person name="Lorenzo-Morales J."/>
            <person name="Bateman A."/>
            <person name="Chiu C.H."/>
            <person name="Tang P."/>
            <person name="Hegemann P."/>
            <person name="Fromm H."/>
            <person name="Raoult D."/>
            <person name="Greub G."/>
            <person name="Miranda-Saavedra D."/>
            <person name="Chen N."/>
            <person name="Nash P."/>
            <person name="Ginger M.L."/>
            <person name="Horn M."/>
            <person name="Schaap P."/>
            <person name="Caler L."/>
            <person name="Loftus B."/>
        </authorList>
    </citation>
    <scope>NUCLEOTIDE SEQUENCE [LARGE SCALE GENOMIC DNA]</scope>
    <source>
        <strain evidence="4 5">Neff</strain>
    </source>
</reference>
<dbReference type="KEGG" id="acan:ACA1_061970"/>
<keyword evidence="2" id="KW-0131">Cell cycle</keyword>
<feature type="compositionally biased region" description="Basic and acidic residues" evidence="3">
    <location>
        <begin position="551"/>
        <end position="561"/>
    </location>
</feature>
<organism evidence="4 5">
    <name type="scientific">Acanthamoeba castellanii (strain ATCC 30010 / Neff)</name>
    <dbReference type="NCBI Taxonomy" id="1257118"/>
    <lineage>
        <taxon>Eukaryota</taxon>
        <taxon>Amoebozoa</taxon>
        <taxon>Discosea</taxon>
        <taxon>Longamoebia</taxon>
        <taxon>Centramoebida</taxon>
        <taxon>Acanthamoebidae</taxon>
        <taxon>Acanthamoeba</taxon>
    </lineage>
</organism>
<dbReference type="AlphaFoldDB" id="L8GWS9"/>
<name>L8GWS9_ACACF</name>
<dbReference type="VEuPathDB" id="AmoebaDB:ACA1_061970"/>
<dbReference type="GeneID" id="14918118"/>
<comment type="similarity">
    <text evidence="1">Belongs to the SAPS family.</text>
</comment>
<dbReference type="GO" id="GO:0019888">
    <property type="term" value="F:protein phosphatase regulator activity"/>
    <property type="evidence" value="ECO:0007669"/>
    <property type="project" value="TreeGrafter"/>
</dbReference>
<accession>L8GWS9</accession>
<evidence type="ECO:0000313" key="5">
    <source>
        <dbReference type="Proteomes" id="UP000011083"/>
    </source>
</evidence>
<dbReference type="PANTHER" id="PTHR12634:SF8">
    <property type="entry name" value="FIERY MOUNTAIN, ISOFORM D"/>
    <property type="match status" value="1"/>
</dbReference>
<dbReference type="PANTHER" id="PTHR12634">
    <property type="entry name" value="SIT4 YEAST -ASSOCIATING PROTEIN-RELATED"/>
    <property type="match status" value="1"/>
</dbReference>
<evidence type="ECO:0000256" key="3">
    <source>
        <dbReference type="SAM" id="MobiDB-lite"/>
    </source>
</evidence>
<dbReference type="Proteomes" id="UP000011083">
    <property type="component" value="Unassembled WGS sequence"/>
</dbReference>
<dbReference type="STRING" id="1257118.L8GWS9"/>
<dbReference type="InterPro" id="IPR007587">
    <property type="entry name" value="SAPS"/>
</dbReference>
<evidence type="ECO:0000313" key="4">
    <source>
        <dbReference type="EMBL" id="ELR17455.1"/>
    </source>
</evidence>
<keyword evidence="5" id="KW-1185">Reference proteome</keyword>
<dbReference type="RefSeq" id="XP_004339468.1">
    <property type="nucleotide sequence ID" value="XM_004339420.1"/>
</dbReference>
<sequence length="569" mass="62287">MKDVAVEDIFTLDPEEVLWEAKHKKSLNLIHFFNQPSAMETLLASLQNDNKPFVLCEMLERKRTSESPEEREAIDCKIKAAHISGELLVTEAQQGGIFNEENVIDYLLTQDSCHFVDCIINRLHQDGMLCFLRSFVWLLSPYSAKSKEEPTEPRIMAADTFHQVWAHSIQLLTELTLISLRHLTGNLRPLKAVEEVIASPWLRQFFTLTFSLSGDDDYIPGIFLMTKLLKHEAVKLKARRGTNNSTTAGSADGDQRRELDVVPSPLARHTAAHIDHIADILRGPADLFFGFVCNNIAQNIIRSTIVTLFSTTGPVQVKLMVLQDAGLLKRIVEANAGNEEDIRKNAGRRGYMGAITQIASALVNCATNEEDVRLAMQNNHEWNAYVMGTLAATCELQESINECYQPPEKNPASSIASRGLMKAARLADNATAVNGMSRKPIITSAAAAKPSAAPTARASSAIAEAIRKAREEKRATARAAGGRAKHGFRRGSKDRSSSFPEVELFIPASMASTSAADNITGPGGEAEQASNGHCQEDNVAVEGEANGTGSQDEKENARDHQCLNGQNSV</sequence>
<dbReference type="EMBL" id="KB007974">
    <property type="protein sequence ID" value="ELR17455.1"/>
    <property type="molecule type" value="Genomic_DNA"/>
</dbReference>
<proteinExistence type="inferred from homology"/>
<feature type="region of interest" description="Disordered" evidence="3">
    <location>
        <begin position="470"/>
        <end position="499"/>
    </location>
</feature>
<feature type="region of interest" description="Disordered" evidence="3">
    <location>
        <begin position="513"/>
        <end position="569"/>
    </location>
</feature>
<evidence type="ECO:0000256" key="1">
    <source>
        <dbReference type="ARBA" id="ARBA00006180"/>
    </source>
</evidence>
<evidence type="ECO:0000256" key="2">
    <source>
        <dbReference type="ARBA" id="ARBA00023306"/>
    </source>
</evidence>